<dbReference type="InterPro" id="IPR003593">
    <property type="entry name" value="AAA+_ATPase"/>
</dbReference>
<dbReference type="AlphaFoldDB" id="A0A372LJ71"/>
<dbReference type="FunFam" id="3.40.50.300:FF:000006">
    <property type="entry name" value="DNA-binding transcriptional regulator NtrC"/>
    <property type="match status" value="1"/>
</dbReference>
<evidence type="ECO:0000313" key="8">
    <source>
        <dbReference type="EMBL" id="RFU66445.1"/>
    </source>
</evidence>
<evidence type="ECO:0000259" key="6">
    <source>
        <dbReference type="PROSITE" id="PS50045"/>
    </source>
</evidence>
<keyword evidence="5" id="KW-0804">Transcription</keyword>
<keyword evidence="4" id="KW-0238">DNA-binding</keyword>
<evidence type="ECO:0000256" key="4">
    <source>
        <dbReference type="ARBA" id="ARBA00023125"/>
    </source>
</evidence>
<proteinExistence type="predicted"/>
<dbReference type="SUPFAM" id="SSF52540">
    <property type="entry name" value="P-loop containing nucleoside triphosphate hydrolases"/>
    <property type="match status" value="1"/>
</dbReference>
<comment type="caution">
    <text evidence="8">The sequence shown here is derived from an EMBL/GenBank/DDBJ whole genome shotgun (WGS) entry which is preliminary data.</text>
</comment>
<dbReference type="Pfam" id="PF00158">
    <property type="entry name" value="Sigma54_activat"/>
    <property type="match status" value="1"/>
</dbReference>
<dbReference type="RefSeq" id="WP_117328029.1">
    <property type="nucleotide sequence ID" value="NZ_QVTE01000051.1"/>
</dbReference>
<protein>
    <submittedName>
        <fullName evidence="8">PAS domain S-box protein</fullName>
    </submittedName>
</protein>
<keyword evidence="3" id="KW-0805">Transcription regulation</keyword>
<dbReference type="GO" id="GO:0006355">
    <property type="term" value="P:regulation of DNA-templated transcription"/>
    <property type="evidence" value="ECO:0007669"/>
    <property type="project" value="InterPro"/>
</dbReference>
<dbReference type="CDD" id="cd00130">
    <property type="entry name" value="PAS"/>
    <property type="match status" value="1"/>
</dbReference>
<accession>A0A372LJ71</accession>
<dbReference type="CDD" id="cd00009">
    <property type="entry name" value="AAA"/>
    <property type="match status" value="1"/>
</dbReference>
<dbReference type="SUPFAM" id="SSF46689">
    <property type="entry name" value="Homeodomain-like"/>
    <property type="match status" value="1"/>
</dbReference>
<dbReference type="PRINTS" id="PR01590">
    <property type="entry name" value="HTHFIS"/>
</dbReference>
<dbReference type="OrthoDB" id="9771372at2"/>
<dbReference type="InterPro" id="IPR058031">
    <property type="entry name" value="AAA_lid_NorR"/>
</dbReference>
<keyword evidence="1" id="KW-0547">Nucleotide-binding</keyword>
<dbReference type="InterPro" id="IPR002078">
    <property type="entry name" value="Sigma_54_int"/>
</dbReference>
<dbReference type="InterPro" id="IPR009057">
    <property type="entry name" value="Homeodomain-like_sf"/>
</dbReference>
<dbReference type="PROSITE" id="PS00676">
    <property type="entry name" value="SIGMA54_INTERACT_2"/>
    <property type="match status" value="1"/>
</dbReference>
<dbReference type="InterPro" id="IPR035965">
    <property type="entry name" value="PAS-like_dom_sf"/>
</dbReference>
<dbReference type="PROSITE" id="PS50045">
    <property type="entry name" value="SIGMA54_INTERACT_4"/>
    <property type="match status" value="1"/>
</dbReference>
<dbReference type="InterPro" id="IPR025662">
    <property type="entry name" value="Sigma_54_int_dom_ATP-bd_1"/>
</dbReference>
<evidence type="ECO:0000313" key="9">
    <source>
        <dbReference type="Proteomes" id="UP000264541"/>
    </source>
</evidence>
<reference evidence="8 9" key="1">
    <citation type="submission" date="2018-08" db="EMBL/GenBank/DDBJ databases">
        <title>Bacillus chawlae sp. nov., Bacillus glennii sp. nov., and Bacillus saganii sp. nov. Isolated from the Vehicle Assembly Building at Kennedy Space Center where the Viking Spacecraft were Assembled.</title>
        <authorList>
            <person name="Seuylemezian A."/>
            <person name="Vaishampayan P."/>
        </authorList>
    </citation>
    <scope>NUCLEOTIDE SEQUENCE [LARGE SCALE GENOMIC DNA]</scope>
    <source>
        <strain evidence="8 9">V47-23a</strain>
    </source>
</reference>
<dbReference type="SMART" id="SM00091">
    <property type="entry name" value="PAS"/>
    <property type="match status" value="1"/>
</dbReference>
<dbReference type="InterPro" id="IPR027417">
    <property type="entry name" value="P-loop_NTPase"/>
</dbReference>
<dbReference type="NCBIfam" id="TIGR00229">
    <property type="entry name" value="sensory_box"/>
    <property type="match status" value="1"/>
</dbReference>
<gene>
    <name evidence="8" type="ORF">D0469_17610</name>
</gene>
<dbReference type="InterPro" id="IPR013656">
    <property type="entry name" value="PAS_4"/>
</dbReference>
<dbReference type="Gene3D" id="1.10.8.60">
    <property type="match status" value="1"/>
</dbReference>
<dbReference type="InterPro" id="IPR025943">
    <property type="entry name" value="Sigma_54_int_dom_ATP-bd_2"/>
</dbReference>
<dbReference type="PANTHER" id="PTHR32071">
    <property type="entry name" value="TRANSCRIPTIONAL REGULATORY PROTEIN"/>
    <property type="match status" value="1"/>
</dbReference>
<dbReference type="SUPFAM" id="SSF55785">
    <property type="entry name" value="PYP-like sensor domain (PAS domain)"/>
    <property type="match status" value="1"/>
</dbReference>
<dbReference type="InterPro" id="IPR002197">
    <property type="entry name" value="HTH_Fis"/>
</dbReference>
<dbReference type="EMBL" id="QVTE01000051">
    <property type="protein sequence ID" value="RFU66445.1"/>
    <property type="molecule type" value="Genomic_DNA"/>
</dbReference>
<dbReference type="GO" id="GO:0005524">
    <property type="term" value="F:ATP binding"/>
    <property type="evidence" value="ECO:0007669"/>
    <property type="project" value="UniProtKB-KW"/>
</dbReference>
<evidence type="ECO:0000259" key="7">
    <source>
        <dbReference type="PROSITE" id="PS50112"/>
    </source>
</evidence>
<dbReference type="Gene3D" id="3.40.50.300">
    <property type="entry name" value="P-loop containing nucleotide triphosphate hydrolases"/>
    <property type="match status" value="1"/>
</dbReference>
<dbReference type="PROSITE" id="PS00675">
    <property type="entry name" value="SIGMA54_INTERACT_1"/>
    <property type="match status" value="1"/>
</dbReference>
<dbReference type="Gene3D" id="3.30.450.20">
    <property type="entry name" value="PAS domain"/>
    <property type="match status" value="1"/>
</dbReference>
<keyword evidence="2" id="KW-0067">ATP-binding</keyword>
<name>A0A372LJ71_9BACI</name>
<dbReference type="Gene3D" id="1.10.10.60">
    <property type="entry name" value="Homeodomain-like"/>
    <property type="match status" value="1"/>
</dbReference>
<evidence type="ECO:0000256" key="1">
    <source>
        <dbReference type="ARBA" id="ARBA00022741"/>
    </source>
</evidence>
<dbReference type="Proteomes" id="UP000264541">
    <property type="component" value="Unassembled WGS sequence"/>
</dbReference>
<dbReference type="Pfam" id="PF02954">
    <property type="entry name" value="HTH_8"/>
    <property type="match status" value="1"/>
</dbReference>
<dbReference type="PROSITE" id="PS50112">
    <property type="entry name" value="PAS"/>
    <property type="match status" value="1"/>
</dbReference>
<dbReference type="InterPro" id="IPR000014">
    <property type="entry name" value="PAS"/>
</dbReference>
<dbReference type="SMART" id="SM00382">
    <property type="entry name" value="AAA"/>
    <property type="match status" value="1"/>
</dbReference>
<dbReference type="PANTHER" id="PTHR32071:SF74">
    <property type="entry name" value="TRANSCRIPTIONAL ACTIVATOR ROCR"/>
    <property type="match status" value="1"/>
</dbReference>
<evidence type="ECO:0000256" key="2">
    <source>
        <dbReference type="ARBA" id="ARBA00022840"/>
    </source>
</evidence>
<dbReference type="Pfam" id="PF08448">
    <property type="entry name" value="PAS_4"/>
    <property type="match status" value="1"/>
</dbReference>
<evidence type="ECO:0000256" key="3">
    <source>
        <dbReference type="ARBA" id="ARBA00023015"/>
    </source>
</evidence>
<feature type="domain" description="Sigma-54 factor interaction" evidence="6">
    <location>
        <begin position="158"/>
        <end position="386"/>
    </location>
</feature>
<dbReference type="GO" id="GO:0043565">
    <property type="term" value="F:sequence-specific DNA binding"/>
    <property type="evidence" value="ECO:0007669"/>
    <property type="project" value="InterPro"/>
</dbReference>
<sequence>MVPEKNLIITHEVLEAILKSIDEGIHVIDLQGKTIFYNEVAARLDGMKIDEVLGKPLLEVFPSLTRKSSTLLQVIDKGKPIYHESQSYLNLHGEKAETMNTTLPIYVKGELIGAVEIAKDYSRLRILSERLLDLESKIKRKEKPKSQNNGAIYTFESIITADPGFRTVISRGKKAGRTSSPVLVYGESGVGKELFVQGIHNESFRRKGPFIAQNCAALPESLLESLLFGTSKGSYTGALDRPGLFELANGGTLFLDELNSMPVELQAKLLRVLEDGQVRRVGGAASIPVDVRVIAAMNIPPEEALEKKIIRSDLFFRLNVLRYELPPLRQRPIDILLLTKHFISQFNTKLNLKIQGADNQVSAVFARYHWPGNVRELKHAIEYMMNVCDSDVLTAYELPGSFTAEGKKQVGTEGFPSLRDALRAAELELINKALLETRGNILQSAKLLGIPRQTLQYKLAKHGMEGDFQQKMLENDPKR</sequence>
<evidence type="ECO:0000256" key="5">
    <source>
        <dbReference type="ARBA" id="ARBA00023163"/>
    </source>
</evidence>
<dbReference type="Pfam" id="PF25601">
    <property type="entry name" value="AAA_lid_14"/>
    <property type="match status" value="1"/>
</dbReference>
<feature type="domain" description="PAS" evidence="7">
    <location>
        <begin position="10"/>
        <end position="58"/>
    </location>
</feature>
<dbReference type="InterPro" id="IPR025944">
    <property type="entry name" value="Sigma_54_int_dom_CS"/>
</dbReference>
<dbReference type="PROSITE" id="PS00688">
    <property type="entry name" value="SIGMA54_INTERACT_3"/>
    <property type="match status" value="1"/>
</dbReference>
<organism evidence="8 9">
    <name type="scientific">Peribacillus saganii</name>
    <dbReference type="NCBI Taxonomy" id="2303992"/>
    <lineage>
        <taxon>Bacteria</taxon>
        <taxon>Bacillati</taxon>
        <taxon>Bacillota</taxon>
        <taxon>Bacilli</taxon>
        <taxon>Bacillales</taxon>
        <taxon>Bacillaceae</taxon>
        <taxon>Peribacillus</taxon>
    </lineage>
</organism>
<keyword evidence="9" id="KW-1185">Reference proteome</keyword>